<dbReference type="InterPro" id="IPR055414">
    <property type="entry name" value="LRR_R13L4/SHOC2-like"/>
</dbReference>
<dbReference type="Proteomes" id="UP000504621">
    <property type="component" value="Unplaced"/>
</dbReference>
<evidence type="ECO:0000313" key="10">
    <source>
        <dbReference type="Proteomes" id="UP000504621"/>
    </source>
</evidence>
<dbReference type="SUPFAM" id="SSF52540">
    <property type="entry name" value="P-loop containing nucleoside triphosphate hydrolases"/>
    <property type="match status" value="1"/>
</dbReference>
<evidence type="ECO:0000259" key="5">
    <source>
        <dbReference type="Pfam" id="PF00931"/>
    </source>
</evidence>
<dbReference type="InterPro" id="IPR041118">
    <property type="entry name" value="Rx_N"/>
</dbReference>
<dbReference type="Gene3D" id="1.10.8.430">
    <property type="entry name" value="Helical domain of apoptotic protease-activating factors"/>
    <property type="match status" value="1"/>
</dbReference>
<organism evidence="10 11">
    <name type="scientific">Herrania umbratica</name>
    <dbReference type="NCBI Taxonomy" id="108875"/>
    <lineage>
        <taxon>Eukaryota</taxon>
        <taxon>Viridiplantae</taxon>
        <taxon>Streptophyta</taxon>
        <taxon>Embryophyta</taxon>
        <taxon>Tracheophyta</taxon>
        <taxon>Spermatophyta</taxon>
        <taxon>Magnoliopsida</taxon>
        <taxon>eudicotyledons</taxon>
        <taxon>Gunneridae</taxon>
        <taxon>Pentapetalae</taxon>
        <taxon>rosids</taxon>
        <taxon>malvids</taxon>
        <taxon>Malvales</taxon>
        <taxon>Malvaceae</taxon>
        <taxon>Byttnerioideae</taxon>
        <taxon>Herrania</taxon>
    </lineage>
</organism>
<gene>
    <name evidence="11" type="primary">LOC110426417</name>
</gene>
<keyword evidence="1" id="KW-0677">Repeat</keyword>
<evidence type="ECO:0000256" key="3">
    <source>
        <dbReference type="ARBA" id="ARBA00022821"/>
    </source>
</evidence>
<evidence type="ECO:0000259" key="6">
    <source>
        <dbReference type="Pfam" id="PF16353"/>
    </source>
</evidence>
<dbReference type="FunFam" id="1.10.10.10:FF:000322">
    <property type="entry name" value="Probable disease resistance protein At1g63360"/>
    <property type="match status" value="1"/>
</dbReference>
<feature type="domain" description="Disease resistance R13L4/SHOC-2-like LRR" evidence="9">
    <location>
        <begin position="609"/>
        <end position="692"/>
    </location>
</feature>
<dbReference type="SUPFAM" id="SSF49303">
    <property type="entry name" value="beta-Galactosidase/glucuronidase domain"/>
    <property type="match status" value="1"/>
</dbReference>
<dbReference type="Gene3D" id="3.80.10.10">
    <property type="entry name" value="Ribonuclease Inhibitor"/>
    <property type="match status" value="1"/>
</dbReference>
<dbReference type="RefSeq" id="XP_021297301.1">
    <property type="nucleotide sequence ID" value="XM_021441626.1"/>
</dbReference>
<dbReference type="Gene3D" id="1.10.10.10">
    <property type="entry name" value="Winged helix-like DNA-binding domain superfamily/Winged helix DNA-binding domain"/>
    <property type="match status" value="1"/>
</dbReference>
<dbReference type="Gene3D" id="1.20.5.4130">
    <property type="match status" value="1"/>
</dbReference>
<dbReference type="PRINTS" id="PR00364">
    <property type="entry name" value="DISEASERSIST"/>
</dbReference>
<keyword evidence="3" id="KW-0611">Plant defense</keyword>
<dbReference type="InterPro" id="IPR032675">
    <property type="entry name" value="LRR_dom_sf"/>
</dbReference>
<feature type="domain" description="Disease resistance N-terminal" evidence="7">
    <location>
        <begin position="142"/>
        <end position="195"/>
    </location>
</feature>
<protein>
    <submittedName>
        <fullName evidence="11">Disease resistance RPP13-like protein 1</fullName>
    </submittedName>
</protein>
<feature type="domain" description="Disease resistance protein winged helix" evidence="8">
    <location>
        <begin position="470"/>
        <end position="537"/>
    </location>
</feature>
<keyword evidence="4" id="KW-0067">ATP-binding</keyword>
<dbReference type="InterPro" id="IPR042197">
    <property type="entry name" value="Apaf_helical"/>
</dbReference>
<evidence type="ECO:0000259" key="7">
    <source>
        <dbReference type="Pfam" id="PF18052"/>
    </source>
</evidence>
<dbReference type="Pfam" id="PF00931">
    <property type="entry name" value="NB-ARC"/>
    <property type="match status" value="1"/>
</dbReference>
<dbReference type="PANTHER" id="PTHR36766:SF51">
    <property type="entry name" value="DISEASE RESISTANCE RPP13-LIKE PROTEIN 1"/>
    <property type="match status" value="1"/>
</dbReference>
<dbReference type="Pfam" id="PF16353">
    <property type="entry name" value="LacZ_4"/>
    <property type="match status" value="1"/>
</dbReference>
<evidence type="ECO:0000256" key="4">
    <source>
        <dbReference type="ARBA" id="ARBA00022840"/>
    </source>
</evidence>
<dbReference type="GO" id="GO:0043531">
    <property type="term" value="F:ADP binding"/>
    <property type="evidence" value="ECO:0007669"/>
    <property type="project" value="InterPro"/>
</dbReference>
<dbReference type="SUPFAM" id="SSF52058">
    <property type="entry name" value="L domain-like"/>
    <property type="match status" value="1"/>
</dbReference>
<sequence>MIKIKNTNFYETTEGVEFKWAAHGDRCELGCGILSLPVIEPQSSYDIEWKSGPWYPLWASSDAEEIFLTITAKLLHSKRWVEAGHVVSSIQVQLPAKRDIVPHFKSFRVTSAPFHTQFLSVFPKSEAMSVIGEAALAAFFDALFSKLAELLDVVTEKQVREELHKWERILASIQAVLDDAEEKHVKNRHVKRWPKRAIERPPTTSLVTETEVYGRANDKDAIFELISNRNVAEICVIPIVGMGGIGKTTLAKLVYNDTRVNNYFDLKAWVCISEIFDIMDITKSILREVGSEHNIDQYSLNKLQTELKEKLSGKKLLLILDDLWHQNPNDWADLLAPFGEGTTIIVTTRDQSVSSMTRTVRADHTLQKLSDEDCLSVLTHRALGAKDFTRHPNLEEIGRKIVKKCNGLPLAVKTIGGLLRNKVDLDAWKDIQESETWNLPEERSNIIPALRISYHHLPPCLKRCFAYCAILPKDYEFTEMEIVWLWMAEGFLQVEAVKQNEDLGKEIFQELVSRSFFEISSHDKSRYVMHDLINDLAQSITKEICFRVEGDKILNISKHARHSSYIGGWRDGIKKFQVFYGTEHLRTFLPLKLPNKGGCYISNQVLSDLLPKLKCLRVLSLEGYHLTELPDVFGDLIHLRYLNFSYTRIKTLPDSICKLCNLETLILRMCHNLEEFPSRMRDLINLRHLDFTGLEVAEACASNRSKQTGLERR</sequence>
<reference evidence="11" key="1">
    <citation type="submission" date="2025-08" db="UniProtKB">
        <authorList>
            <consortium name="RefSeq"/>
        </authorList>
    </citation>
    <scope>IDENTIFICATION</scope>
    <source>
        <tissue evidence="11">Leaf</tissue>
    </source>
</reference>
<dbReference type="GO" id="GO:0006952">
    <property type="term" value="P:defense response"/>
    <property type="evidence" value="ECO:0007669"/>
    <property type="project" value="UniProtKB-KW"/>
</dbReference>
<feature type="domain" description="Beta-galactosidase" evidence="6">
    <location>
        <begin position="2"/>
        <end position="95"/>
    </location>
</feature>
<dbReference type="Gene3D" id="2.60.40.10">
    <property type="entry name" value="Immunoglobulins"/>
    <property type="match status" value="1"/>
</dbReference>
<dbReference type="GO" id="GO:0005524">
    <property type="term" value="F:ATP binding"/>
    <property type="evidence" value="ECO:0007669"/>
    <property type="project" value="UniProtKB-KW"/>
</dbReference>
<feature type="domain" description="NB-ARC" evidence="5">
    <location>
        <begin position="219"/>
        <end position="382"/>
    </location>
</feature>
<dbReference type="InterPro" id="IPR013783">
    <property type="entry name" value="Ig-like_fold"/>
</dbReference>
<dbReference type="Pfam" id="PF18052">
    <property type="entry name" value="Rx_N"/>
    <property type="match status" value="1"/>
</dbReference>
<keyword evidence="2" id="KW-0547">Nucleotide-binding</keyword>
<dbReference type="AlphaFoldDB" id="A0A6J1BD61"/>
<dbReference type="InterPro" id="IPR027417">
    <property type="entry name" value="P-loop_NTPase"/>
</dbReference>
<keyword evidence="10" id="KW-1185">Reference proteome</keyword>
<dbReference type="Pfam" id="PF23559">
    <property type="entry name" value="WHD_DRP"/>
    <property type="match status" value="1"/>
</dbReference>
<evidence type="ECO:0000313" key="11">
    <source>
        <dbReference type="RefSeq" id="XP_021297301.1"/>
    </source>
</evidence>
<evidence type="ECO:0000256" key="1">
    <source>
        <dbReference type="ARBA" id="ARBA00022737"/>
    </source>
</evidence>
<dbReference type="GO" id="GO:0051707">
    <property type="term" value="P:response to other organism"/>
    <property type="evidence" value="ECO:0007669"/>
    <property type="project" value="UniProtKB-ARBA"/>
</dbReference>
<proteinExistence type="predicted"/>
<dbReference type="InterPro" id="IPR058922">
    <property type="entry name" value="WHD_DRP"/>
</dbReference>
<dbReference type="InterPro" id="IPR036388">
    <property type="entry name" value="WH-like_DNA-bd_sf"/>
</dbReference>
<dbReference type="PANTHER" id="PTHR36766">
    <property type="entry name" value="PLANT BROAD-SPECTRUM MILDEW RESISTANCE PROTEIN RPW8"/>
    <property type="match status" value="1"/>
</dbReference>
<evidence type="ECO:0000259" key="8">
    <source>
        <dbReference type="Pfam" id="PF23559"/>
    </source>
</evidence>
<dbReference type="Gene3D" id="3.40.50.300">
    <property type="entry name" value="P-loop containing nucleotide triphosphate hydrolases"/>
    <property type="match status" value="1"/>
</dbReference>
<dbReference type="FunFam" id="3.40.50.300:FF:001091">
    <property type="entry name" value="Probable disease resistance protein At1g61300"/>
    <property type="match status" value="1"/>
</dbReference>
<dbReference type="InterPro" id="IPR032312">
    <property type="entry name" value="LacZ_4"/>
</dbReference>
<evidence type="ECO:0000256" key="2">
    <source>
        <dbReference type="ARBA" id="ARBA00022741"/>
    </source>
</evidence>
<dbReference type="OrthoDB" id="37484at2759"/>
<accession>A0A6J1BD61</accession>
<dbReference type="InterPro" id="IPR036156">
    <property type="entry name" value="Beta-gal/glucu_dom_sf"/>
</dbReference>
<dbReference type="GeneID" id="110426417"/>
<name>A0A6J1BD61_9ROSI</name>
<dbReference type="InterPro" id="IPR002182">
    <property type="entry name" value="NB-ARC"/>
</dbReference>
<evidence type="ECO:0000259" key="9">
    <source>
        <dbReference type="Pfam" id="PF23598"/>
    </source>
</evidence>
<dbReference type="Pfam" id="PF23598">
    <property type="entry name" value="LRR_14"/>
    <property type="match status" value="1"/>
</dbReference>